<dbReference type="SUPFAM" id="SSF58104">
    <property type="entry name" value="Methyl-accepting chemotaxis protein (MCP) signaling domain"/>
    <property type="match status" value="1"/>
</dbReference>
<dbReference type="PANTHER" id="PTHR43531">
    <property type="entry name" value="PROTEIN ICFG"/>
    <property type="match status" value="1"/>
</dbReference>
<comment type="subcellular location">
    <subcellularLocation>
        <location evidence="1">Membrane</location>
    </subcellularLocation>
</comment>
<feature type="domain" description="HAMP" evidence="8">
    <location>
        <begin position="208"/>
        <end position="261"/>
    </location>
</feature>
<evidence type="ECO:0000313" key="9">
    <source>
        <dbReference type="EMBL" id="SEK90102.1"/>
    </source>
</evidence>
<dbReference type="Pfam" id="PF18947">
    <property type="entry name" value="HAMP_2"/>
    <property type="match status" value="1"/>
</dbReference>
<dbReference type="AlphaFoldDB" id="A0A1H7KTM1"/>
<dbReference type="Pfam" id="PF00672">
    <property type="entry name" value="HAMP"/>
    <property type="match status" value="1"/>
</dbReference>
<evidence type="ECO:0000259" key="8">
    <source>
        <dbReference type="PROSITE" id="PS50885"/>
    </source>
</evidence>
<keyword evidence="6" id="KW-1133">Transmembrane helix</keyword>
<dbReference type="GO" id="GO:0016020">
    <property type="term" value="C:membrane"/>
    <property type="evidence" value="ECO:0007669"/>
    <property type="project" value="UniProtKB-SubCell"/>
</dbReference>
<evidence type="ECO:0000313" key="10">
    <source>
        <dbReference type="Proteomes" id="UP000199664"/>
    </source>
</evidence>
<keyword evidence="6" id="KW-0472">Membrane</keyword>
<dbReference type="InterPro" id="IPR004090">
    <property type="entry name" value="Chemotax_Me-accpt_rcpt"/>
</dbReference>
<feature type="domain" description="Methyl-accepting transducer" evidence="7">
    <location>
        <begin position="381"/>
        <end position="610"/>
    </location>
</feature>
<reference evidence="10" key="1">
    <citation type="submission" date="2016-10" db="EMBL/GenBank/DDBJ databases">
        <authorList>
            <person name="Varghese N."/>
            <person name="Submissions S."/>
        </authorList>
    </citation>
    <scope>NUCLEOTIDE SEQUENCE [LARGE SCALE GENOMIC DNA]</scope>
    <source>
        <strain evidence="10">LMG 26383,CCUG 61248,R- 45681</strain>
    </source>
</reference>
<feature type="compositionally biased region" description="Low complexity" evidence="5">
    <location>
        <begin position="686"/>
        <end position="697"/>
    </location>
</feature>
<dbReference type="SMART" id="SM00283">
    <property type="entry name" value="MA"/>
    <property type="match status" value="1"/>
</dbReference>
<proteinExistence type="inferred from homology"/>
<gene>
    <name evidence="9" type="ORF">SAMN04515666_102312</name>
</gene>
<dbReference type="InterPro" id="IPR051310">
    <property type="entry name" value="MCP_chemotaxis"/>
</dbReference>
<dbReference type="InterPro" id="IPR003660">
    <property type="entry name" value="HAMP_dom"/>
</dbReference>
<sequence>MKSIRFKVLAMLGIVAAGAILSAVLSLYALSRSGDLNARSDVQGEIALLTERLNTQVFAVVMDSRGIYMSKDAKEAEAFAKPKEARFPVMRKLAADLVALVPAQERETALKLQKLVEEFITFRGELIRLGREVSTAAANQQGNNDENRANRKALNDQLVAFGKRNEEVGNRLSEEAAAFTRQVQWILPSVLFAALLASVAAALLFAQRSITRPLLDLSASMSRLTAGETQIEVPHTKRRDEIGEMARAVAVLRQSTEQVALLQEQERAAAADRIRSADAMSVVVSDVGEVVAAAAAGDFSARLKVEDADEQMQKLVAGINEINAVVDGATTEFVDVLQALAAGDLTRQVPTAYRGRFAELKDAVNETIARLSATVSTIQVTASDVGIAAREINTGADDLSKRTEEQASSLEETAATTEELAASVKASAQGARQAAAVAEEAMKAAQDGGAIAGEAVSAMARIEDASRKISDIIRVIDDIAFQTNLLALNAAVEAARAGDAGKGFAVVASEVRTLAQRSGEAAKDISGLISSSNAEVEAGVKLVRRAGESLETILAASRKVTGTIQEISAAAGEQANGIEEMSQAVAHLDEMTQANAALAEQSAASAGALSGRIGELNTLVASFRTGNPAHGTMAPAPAFAGPGTRPAARPAMRAPARPAGATPHAAGPADRGSGLAPEPERLRQLAEAAFAQSKAAAPQPRKAASGRASDAGWEEF</sequence>
<keyword evidence="10" id="KW-1185">Reference proteome</keyword>
<keyword evidence="6" id="KW-0812">Transmembrane</keyword>
<dbReference type="PANTHER" id="PTHR43531:SF11">
    <property type="entry name" value="METHYL-ACCEPTING CHEMOTAXIS PROTEIN 3"/>
    <property type="match status" value="1"/>
</dbReference>
<evidence type="ECO:0000256" key="3">
    <source>
        <dbReference type="ARBA" id="ARBA00029447"/>
    </source>
</evidence>
<dbReference type="GO" id="GO:0006935">
    <property type="term" value="P:chemotaxis"/>
    <property type="evidence" value="ECO:0007669"/>
    <property type="project" value="UniProtKB-KW"/>
</dbReference>
<dbReference type="Pfam" id="PF00015">
    <property type="entry name" value="MCPsignal"/>
    <property type="match status" value="1"/>
</dbReference>
<feature type="domain" description="HAMP" evidence="8">
    <location>
        <begin position="331"/>
        <end position="376"/>
    </location>
</feature>
<dbReference type="SUPFAM" id="SSF158472">
    <property type="entry name" value="HAMP domain-like"/>
    <property type="match status" value="1"/>
</dbReference>
<feature type="region of interest" description="Disordered" evidence="5">
    <location>
        <begin position="638"/>
        <end position="716"/>
    </location>
</feature>
<dbReference type="GO" id="GO:0004888">
    <property type="term" value="F:transmembrane signaling receptor activity"/>
    <property type="evidence" value="ECO:0007669"/>
    <property type="project" value="InterPro"/>
</dbReference>
<dbReference type="Gene3D" id="1.10.287.950">
    <property type="entry name" value="Methyl-accepting chemotaxis protein"/>
    <property type="match status" value="1"/>
</dbReference>
<dbReference type="FunFam" id="1.10.287.950:FF:000001">
    <property type="entry name" value="Methyl-accepting chemotaxis sensory transducer"/>
    <property type="match status" value="1"/>
</dbReference>
<evidence type="ECO:0000256" key="6">
    <source>
        <dbReference type="SAM" id="Phobius"/>
    </source>
</evidence>
<keyword evidence="4" id="KW-0807">Transducer</keyword>
<name>A0A1H7KTM1_9HYPH</name>
<dbReference type="CDD" id="cd11386">
    <property type="entry name" value="MCP_signal"/>
    <property type="match status" value="1"/>
</dbReference>
<dbReference type="RefSeq" id="WP_091831241.1">
    <property type="nucleotide sequence ID" value="NZ_FOAN01000002.1"/>
</dbReference>
<dbReference type="STRING" id="1036779.SAMN04515666_102312"/>
<feature type="compositionally biased region" description="Low complexity" evidence="5">
    <location>
        <begin position="638"/>
        <end position="669"/>
    </location>
</feature>
<dbReference type="EMBL" id="FOAN01000002">
    <property type="protein sequence ID" value="SEK90102.1"/>
    <property type="molecule type" value="Genomic_DNA"/>
</dbReference>
<keyword evidence="2" id="KW-0145">Chemotaxis</keyword>
<accession>A0A1H7KTM1</accession>
<dbReference type="PROSITE" id="PS50885">
    <property type="entry name" value="HAMP"/>
    <property type="match status" value="2"/>
</dbReference>
<evidence type="ECO:0000256" key="2">
    <source>
        <dbReference type="ARBA" id="ARBA00022500"/>
    </source>
</evidence>
<dbReference type="GO" id="GO:0007165">
    <property type="term" value="P:signal transduction"/>
    <property type="evidence" value="ECO:0007669"/>
    <property type="project" value="UniProtKB-KW"/>
</dbReference>
<dbReference type="Proteomes" id="UP000199664">
    <property type="component" value="Unassembled WGS sequence"/>
</dbReference>
<dbReference type="InterPro" id="IPR004089">
    <property type="entry name" value="MCPsignal_dom"/>
</dbReference>
<dbReference type="PRINTS" id="PR00260">
    <property type="entry name" value="CHEMTRNSDUCR"/>
</dbReference>
<comment type="similarity">
    <text evidence="3">Belongs to the methyl-accepting chemotaxis (MCP) protein family.</text>
</comment>
<dbReference type="Gene3D" id="1.10.8.500">
    <property type="entry name" value="HAMP domain in histidine kinase"/>
    <property type="match status" value="1"/>
</dbReference>
<evidence type="ECO:0000256" key="4">
    <source>
        <dbReference type="PROSITE-ProRule" id="PRU00284"/>
    </source>
</evidence>
<evidence type="ECO:0000259" key="7">
    <source>
        <dbReference type="PROSITE" id="PS50111"/>
    </source>
</evidence>
<organism evidence="9 10">
    <name type="scientific">Bosea lupini</name>
    <dbReference type="NCBI Taxonomy" id="1036779"/>
    <lineage>
        <taxon>Bacteria</taxon>
        <taxon>Pseudomonadati</taxon>
        <taxon>Pseudomonadota</taxon>
        <taxon>Alphaproteobacteria</taxon>
        <taxon>Hyphomicrobiales</taxon>
        <taxon>Boseaceae</taxon>
        <taxon>Bosea</taxon>
    </lineage>
</organism>
<dbReference type="PROSITE" id="PS50111">
    <property type="entry name" value="CHEMOTAXIS_TRANSDUC_2"/>
    <property type="match status" value="1"/>
</dbReference>
<dbReference type="CDD" id="cd06225">
    <property type="entry name" value="HAMP"/>
    <property type="match status" value="1"/>
</dbReference>
<protein>
    <submittedName>
        <fullName evidence="9">Methyl-accepting chemotaxis protein</fullName>
    </submittedName>
</protein>
<feature type="transmembrane region" description="Helical" evidence="6">
    <location>
        <begin position="185"/>
        <end position="206"/>
    </location>
</feature>
<evidence type="ECO:0000256" key="1">
    <source>
        <dbReference type="ARBA" id="ARBA00004370"/>
    </source>
</evidence>
<evidence type="ECO:0000256" key="5">
    <source>
        <dbReference type="SAM" id="MobiDB-lite"/>
    </source>
</evidence>
<dbReference type="SMART" id="SM00304">
    <property type="entry name" value="HAMP"/>
    <property type="match status" value="2"/>
</dbReference>